<organism evidence="2 3">
    <name type="scientific">Smittium megazygosporum</name>
    <dbReference type="NCBI Taxonomy" id="133381"/>
    <lineage>
        <taxon>Eukaryota</taxon>
        <taxon>Fungi</taxon>
        <taxon>Fungi incertae sedis</taxon>
        <taxon>Zoopagomycota</taxon>
        <taxon>Kickxellomycotina</taxon>
        <taxon>Harpellomycetes</taxon>
        <taxon>Harpellales</taxon>
        <taxon>Legeriomycetaceae</taxon>
        <taxon>Smittium</taxon>
    </lineage>
</organism>
<dbReference type="STRING" id="133381.A0A2T9Y048"/>
<feature type="compositionally biased region" description="Polar residues" evidence="1">
    <location>
        <begin position="24"/>
        <end position="38"/>
    </location>
</feature>
<keyword evidence="3" id="KW-1185">Reference proteome</keyword>
<gene>
    <name evidence="2" type="ORF">BB560_006947</name>
</gene>
<feature type="compositionally biased region" description="Acidic residues" evidence="1">
    <location>
        <begin position="10"/>
        <end position="23"/>
    </location>
</feature>
<dbReference type="OrthoDB" id="5586015at2759"/>
<sequence length="157" mass="18115">MRPKTPVLPEPEENTEFSVEEFQENQNFFGSEENTPELQSEKSDSEDLPIPKISKQPSKESNRKNIRQRAVFSVWKYIEILPGKYRSQPHKSILETIIKDLNNDADGLSLQDIMRATGSMYSKSILTEYLNILADCDIVIKTIHRGILYSLNRDLKL</sequence>
<name>A0A2T9Y048_9FUNG</name>
<evidence type="ECO:0000256" key="1">
    <source>
        <dbReference type="SAM" id="MobiDB-lite"/>
    </source>
</evidence>
<dbReference type="Proteomes" id="UP000245609">
    <property type="component" value="Unassembled WGS sequence"/>
</dbReference>
<reference evidence="2 3" key="1">
    <citation type="journal article" date="2018" name="MBio">
        <title>Comparative Genomics Reveals the Core Gene Toolbox for the Fungus-Insect Symbiosis.</title>
        <authorList>
            <person name="Wang Y."/>
            <person name="Stata M."/>
            <person name="Wang W."/>
            <person name="Stajich J.E."/>
            <person name="White M.M."/>
            <person name="Moncalvo J.M."/>
        </authorList>
    </citation>
    <scope>NUCLEOTIDE SEQUENCE [LARGE SCALE GENOMIC DNA]</scope>
    <source>
        <strain evidence="2 3">SC-DP-2</strain>
    </source>
</reference>
<protein>
    <submittedName>
        <fullName evidence="2">Uncharacterized protein</fullName>
    </submittedName>
</protein>
<evidence type="ECO:0000313" key="3">
    <source>
        <dbReference type="Proteomes" id="UP000245609"/>
    </source>
</evidence>
<evidence type="ECO:0000313" key="2">
    <source>
        <dbReference type="EMBL" id="PVU85687.1"/>
    </source>
</evidence>
<proteinExistence type="predicted"/>
<feature type="region of interest" description="Disordered" evidence="1">
    <location>
        <begin position="1"/>
        <end position="64"/>
    </location>
</feature>
<accession>A0A2T9Y048</accession>
<dbReference type="AlphaFoldDB" id="A0A2T9Y048"/>
<comment type="caution">
    <text evidence="2">The sequence shown here is derived from an EMBL/GenBank/DDBJ whole genome shotgun (WGS) entry which is preliminary data.</text>
</comment>
<dbReference type="EMBL" id="MBFS01003625">
    <property type="protein sequence ID" value="PVU85687.1"/>
    <property type="molecule type" value="Genomic_DNA"/>
</dbReference>